<protein>
    <submittedName>
        <fullName evidence="2">Uncharacterized protein</fullName>
    </submittedName>
</protein>
<evidence type="ECO:0000313" key="2">
    <source>
        <dbReference type="EMBL" id="GBN82089.1"/>
    </source>
</evidence>
<comment type="caution">
    <text evidence="2">The sequence shown here is derived from an EMBL/GenBank/DDBJ whole genome shotgun (WGS) entry which is preliminary data.</text>
</comment>
<gene>
    <name evidence="2" type="ORF">AVEN_56494_1</name>
</gene>
<dbReference type="EMBL" id="BGPR01019486">
    <property type="protein sequence ID" value="GBN82089.1"/>
    <property type="molecule type" value="Genomic_DNA"/>
</dbReference>
<sequence>MDREDSEKDGLSSHPTEDESSLLLKSLSRPTENSRQNATSDSLVALSVILSNVVRSTDRMDDSLKGCRSFC</sequence>
<feature type="region of interest" description="Disordered" evidence="1">
    <location>
        <begin position="1"/>
        <end position="41"/>
    </location>
</feature>
<proteinExistence type="predicted"/>
<keyword evidence="3" id="KW-1185">Reference proteome</keyword>
<name>A0A4Y2S3S1_ARAVE</name>
<evidence type="ECO:0000313" key="3">
    <source>
        <dbReference type="Proteomes" id="UP000499080"/>
    </source>
</evidence>
<dbReference type="Proteomes" id="UP000499080">
    <property type="component" value="Unassembled WGS sequence"/>
</dbReference>
<organism evidence="2 3">
    <name type="scientific">Araneus ventricosus</name>
    <name type="common">Orbweaver spider</name>
    <name type="synonym">Epeira ventricosa</name>
    <dbReference type="NCBI Taxonomy" id="182803"/>
    <lineage>
        <taxon>Eukaryota</taxon>
        <taxon>Metazoa</taxon>
        <taxon>Ecdysozoa</taxon>
        <taxon>Arthropoda</taxon>
        <taxon>Chelicerata</taxon>
        <taxon>Arachnida</taxon>
        <taxon>Araneae</taxon>
        <taxon>Araneomorphae</taxon>
        <taxon>Entelegynae</taxon>
        <taxon>Araneoidea</taxon>
        <taxon>Araneidae</taxon>
        <taxon>Araneus</taxon>
    </lineage>
</organism>
<dbReference type="AlphaFoldDB" id="A0A4Y2S3S1"/>
<accession>A0A4Y2S3S1</accession>
<reference evidence="2 3" key="1">
    <citation type="journal article" date="2019" name="Sci. Rep.">
        <title>Orb-weaving spider Araneus ventricosus genome elucidates the spidroin gene catalogue.</title>
        <authorList>
            <person name="Kono N."/>
            <person name="Nakamura H."/>
            <person name="Ohtoshi R."/>
            <person name="Moran D.A.P."/>
            <person name="Shinohara A."/>
            <person name="Yoshida Y."/>
            <person name="Fujiwara M."/>
            <person name="Mori M."/>
            <person name="Tomita M."/>
            <person name="Arakawa K."/>
        </authorList>
    </citation>
    <scope>NUCLEOTIDE SEQUENCE [LARGE SCALE GENOMIC DNA]</scope>
</reference>
<feature type="compositionally biased region" description="Polar residues" evidence="1">
    <location>
        <begin position="29"/>
        <end position="41"/>
    </location>
</feature>
<evidence type="ECO:0000256" key="1">
    <source>
        <dbReference type="SAM" id="MobiDB-lite"/>
    </source>
</evidence>
<feature type="compositionally biased region" description="Basic and acidic residues" evidence="1">
    <location>
        <begin position="1"/>
        <end position="17"/>
    </location>
</feature>